<keyword evidence="2" id="KW-0677">Repeat</keyword>
<dbReference type="InterPro" id="IPR011333">
    <property type="entry name" value="SKP1/BTB/POZ_sf"/>
</dbReference>
<dbReference type="Gene3D" id="3.30.710.10">
    <property type="entry name" value="Potassium Channel Kv1.1, Chain A"/>
    <property type="match status" value="1"/>
</dbReference>
<dbReference type="AlphaFoldDB" id="A0A818N684"/>
<evidence type="ECO:0000259" key="3">
    <source>
        <dbReference type="PROSITE" id="PS50097"/>
    </source>
</evidence>
<sequence>MSSSTSEETISSHSSSISLNQLMNFSRYNLGNNNNNNNNNIEFDYRMADTLSSTILQLWSSSIDCDLVFLISNRRYYAHSSILLNVCRSLENYFINIKSSTIKYTCQLKITPYHGLELLLIYIYTSRLILNIYTISDLFLAASELDVEHIIQRCIQFINESIQKMYDKSEKLSFLWSYLKCCLLIPTIHHVLYERIIQAIKYFYPQIISSKRFLSLTPKNLIQIFELLFPNNISSSILYNSLINWATFTDQSNRQIIIEYLILKYLNHLNLSNNNSNLIISNKFYNMEKKLYELINYQKNILNRLDKSIIEIESNDSLELNNSSYCLIPYNSIKIKSSQDETLWITESEETINSSKNSQYLWNINHKKITTIAICCTLQRNRQEINKDFQQALYLFNQFDSSEQKYAFIHVGKFLYAIGEYKTKMFKFNIISHNIQHIDGPYPGRSQFGLAATINYIILIGGLITEQKSISSNILFNCKQEQWCSLPNLPLRYQQGIFLPGVCFIDHCTIIVVGGLIMTSEGPIAMRKCFRLNLNQRKWLSIASCNEARGQPIVTYYSDMIYIIGGLQYIYDKYKIMTSINVISIEQYNIYTNQWTILTTLNQLQYQKNLYCTSDAILIGTDKKNKQWSYNLIKQHLTCNLGLSA</sequence>
<evidence type="ECO:0000256" key="1">
    <source>
        <dbReference type="ARBA" id="ARBA00022441"/>
    </source>
</evidence>
<dbReference type="InterPro" id="IPR015915">
    <property type="entry name" value="Kelch-typ_b-propeller"/>
</dbReference>
<dbReference type="PANTHER" id="PTHR45632:SF3">
    <property type="entry name" value="KELCH-LIKE PROTEIN 32"/>
    <property type="match status" value="1"/>
</dbReference>
<dbReference type="SUPFAM" id="SSF117281">
    <property type="entry name" value="Kelch motif"/>
    <property type="match status" value="1"/>
</dbReference>
<organism evidence="4 5">
    <name type="scientific">Rotaria sordida</name>
    <dbReference type="NCBI Taxonomy" id="392033"/>
    <lineage>
        <taxon>Eukaryota</taxon>
        <taxon>Metazoa</taxon>
        <taxon>Spiralia</taxon>
        <taxon>Gnathifera</taxon>
        <taxon>Rotifera</taxon>
        <taxon>Eurotatoria</taxon>
        <taxon>Bdelloidea</taxon>
        <taxon>Philodinida</taxon>
        <taxon>Philodinidae</taxon>
        <taxon>Rotaria</taxon>
    </lineage>
</organism>
<evidence type="ECO:0000256" key="2">
    <source>
        <dbReference type="ARBA" id="ARBA00022737"/>
    </source>
</evidence>
<dbReference type="PANTHER" id="PTHR45632">
    <property type="entry name" value="LD33804P"/>
    <property type="match status" value="1"/>
</dbReference>
<dbReference type="Proteomes" id="UP000663874">
    <property type="component" value="Unassembled WGS sequence"/>
</dbReference>
<dbReference type="InterPro" id="IPR000210">
    <property type="entry name" value="BTB/POZ_dom"/>
</dbReference>
<protein>
    <recommendedName>
        <fullName evidence="3">BTB domain-containing protein</fullName>
    </recommendedName>
</protein>
<reference evidence="4" key="1">
    <citation type="submission" date="2021-02" db="EMBL/GenBank/DDBJ databases">
        <authorList>
            <person name="Nowell W R."/>
        </authorList>
    </citation>
    <scope>NUCLEOTIDE SEQUENCE</scope>
</reference>
<dbReference type="EMBL" id="CAJOBE010000230">
    <property type="protein sequence ID" value="CAF3601130.1"/>
    <property type="molecule type" value="Genomic_DNA"/>
</dbReference>
<feature type="domain" description="BTB" evidence="3">
    <location>
        <begin position="65"/>
        <end position="132"/>
    </location>
</feature>
<comment type="caution">
    <text evidence="4">The sequence shown here is derived from an EMBL/GenBank/DDBJ whole genome shotgun (WGS) entry which is preliminary data.</text>
</comment>
<name>A0A818N684_9BILA</name>
<gene>
    <name evidence="4" type="ORF">FNK824_LOCUS3421</name>
</gene>
<evidence type="ECO:0000313" key="5">
    <source>
        <dbReference type="Proteomes" id="UP000663874"/>
    </source>
</evidence>
<dbReference type="CDD" id="cd18186">
    <property type="entry name" value="BTB_POZ_ZBTB_KLHL-like"/>
    <property type="match status" value="1"/>
</dbReference>
<keyword evidence="1" id="KW-0880">Kelch repeat</keyword>
<proteinExistence type="predicted"/>
<dbReference type="Pfam" id="PF00651">
    <property type="entry name" value="BTB"/>
    <property type="match status" value="1"/>
</dbReference>
<evidence type="ECO:0000313" key="4">
    <source>
        <dbReference type="EMBL" id="CAF3601130.1"/>
    </source>
</evidence>
<dbReference type="SUPFAM" id="SSF54695">
    <property type="entry name" value="POZ domain"/>
    <property type="match status" value="1"/>
</dbReference>
<dbReference type="Gene3D" id="2.120.10.80">
    <property type="entry name" value="Kelch-type beta propeller"/>
    <property type="match status" value="1"/>
</dbReference>
<dbReference type="PROSITE" id="PS50097">
    <property type="entry name" value="BTB"/>
    <property type="match status" value="1"/>
</dbReference>
<dbReference type="SMART" id="SM00225">
    <property type="entry name" value="BTB"/>
    <property type="match status" value="1"/>
</dbReference>
<accession>A0A818N684</accession>